<protein>
    <submittedName>
        <fullName evidence="2">Uncharacterized protein</fullName>
    </submittedName>
</protein>
<proteinExistence type="predicted"/>
<evidence type="ECO:0000313" key="2">
    <source>
        <dbReference type="EMBL" id="KAH3858894.1"/>
    </source>
</evidence>
<comment type="caution">
    <text evidence="2">The sequence shown here is derived from an EMBL/GenBank/DDBJ whole genome shotgun (WGS) entry which is preliminary data.</text>
</comment>
<sequence length="58" mass="6585">MLRLGCVPRASWRASSPAEKRRMVLDEVRSTEEETRQAVAVAMKKRGSWLKCKGVQPI</sequence>
<organism evidence="2 3">
    <name type="scientific">Dreissena polymorpha</name>
    <name type="common">Zebra mussel</name>
    <name type="synonym">Mytilus polymorpha</name>
    <dbReference type="NCBI Taxonomy" id="45954"/>
    <lineage>
        <taxon>Eukaryota</taxon>
        <taxon>Metazoa</taxon>
        <taxon>Spiralia</taxon>
        <taxon>Lophotrochozoa</taxon>
        <taxon>Mollusca</taxon>
        <taxon>Bivalvia</taxon>
        <taxon>Autobranchia</taxon>
        <taxon>Heteroconchia</taxon>
        <taxon>Euheterodonta</taxon>
        <taxon>Imparidentia</taxon>
        <taxon>Neoheterodontei</taxon>
        <taxon>Myida</taxon>
        <taxon>Dreissenoidea</taxon>
        <taxon>Dreissenidae</taxon>
        <taxon>Dreissena</taxon>
    </lineage>
</organism>
<gene>
    <name evidence="1" type="ORF">DPMN_101287</name>
    <name evidence="2" type="ORF">DPMN_101538</name>
</gene>
<accession>A0A9D4LJJ1</accession>
<reference evidence="2" key="2">
    <citation type="submission" date="2020-11" db="EMBL/GenBank/DDBJ databases">
        <authorList>
            <person name="McCartney M.A."/>
            <person name="Auch B."/>
            <person name="Kono T."/>
            <person name="Mallez S."/>
            <person name="Becker A."/>
            <person name="Gohl D.M."/>
            <person name="Silverstein K.A.T."/>
            <person name="Koren S."/>
            <person name="Bechman K.B."/>
            <person name="Herman A."/>
            <person name="Abrahante J.E."/>
            <person name="Garbe J."/>
        </authorList>
    </citation>
    <scope>NUCLEOTIDE SEQUENCE</scope>
    <source>
        <strain evidence="2">Duluth1</strain>
        <tissue evidence="2">Whole animal</tissue>
    </source>
</reference>
<dbReference type="Proteomes" id="UP000828390">
    <property type="component" value="Unassembled WGS sequence"/>
</dbReference>
<dbReference type="EMBL" id="JAIWYP010000003">
    <property type="protein sequence ID" value="KAH3858894.1"/>
    <property type="molecule type" value="Genomic_DNA"/>
</dbReference>
<name>A0A9D4LJJ1_DREPO</name>
<dbReference type="EMBL" id="JAIWYP010000003">
    <property type="protein sequence ID" value="KAH3858662.1"/>
    <property type="molecule type" value="Genomic_DNA"/>
</dbReference>
<evidence type="ECO:0000313" key="3">
    <source>
        <dbReference type="Proteomes" id="UP000828390"/>
    </source>
</evidence>
<evidence type="ECO:0000313" key="1">
    <source>
        <dbReference type="EMBL" id="KAH3858662.1"/>
    </source>
</evidence>
<reference evidence="2" key="1">
    <citation type="journal article" date="2019" name="bioRxiv">
        <title>The Genome of the Zebra Mussel, Dreissena polymorpha: A Resource for Invasive Species Research.</title>
        <authorList>
            <person name="McCartney M.A."/>
            <person name="Auch B."/>
            <person name="Kono T."/>
            <person name="Mallez S."/>
            <person name="Zhang Y."/>
            <person name="Obille A."/>
            <person name="Becker A."/>
            <person name="Abrahante J.E."/>
            <person name="Garbe J."/>
            <person name="Badalamenti J.P."/>
            <person name="Herman A."/>
            <person name="Mangelson H."/>
            <person name="Liachko I."/>
            <person name="Sullivan S."/>
            <person name="Sone E.D."/>
            <person name="Koren S."/>
            <person name="Silverstein K.A.T."/>
            <person name="Beckman K.B."/>
            <person name="Gohl D.M."/>
        </authorList>
    </citation>
    <scope>NUCLEOTIDE SEQUENCE</scope>
    <source>
        <strain evidence="2">Duluth1</strain>
        <tissue evidence="2">Whole animal</tissue>
    </source>
</reference>
<dbReference type="AlphaFoldDB" id="A0A9D4LJJ1"/>
<keyword evidence="3" id="KW-1185">Reference proteome</keyword>